<feature type="domain" description="HTH marR-type" evidence="1">
    <location>
        <begin position="86"/>
        <end position="152"/>
    </location>
</feature>
<dbReference type="EMBL" id="SDVB01000253">
    <property type="protein sequence ID" value="RYC10154.1"/>
    <property type="molecule type" value="Genomic_DNA"/>
</dbReference>
<evidence type="ECO:0000259" key="1">
    <source>
        <dbReference type="Pfam" id="PF13463"/>
    </source>
</evidence>
<evidence type="ECO:0000313" key="3">
    <source>
        <dbReference type="Proteomes" id="UP000291088"/>
    </source>
</evidence>
<dbReference type="InterPro" id="IPR036390">
    <property type="entry name" value="WH_DNA-bd_sf"/>
</dbReference>
<dbReference type="Gene3D" id="1.10.10.10">
    <property type="entry name" value="Winged helix-like DNA-binding domain superfamily/Winged helix DNA-binding domain"/>
    <property type="match status" value="1"/>
</dbReference>
<protein>
    <submittedName>
        <fullName evidence="2">MarR family transcriptional regulator</fullName>
    </submittedName>
</protein>
<proteinExistence type="predicted"/>
<accession>A0A4Q2SZU8</accession>
<dbReference type="SUPFAM" id="SSF46785">
    <property type="entry name" value="Winged helix' DNA-binding domain"/>
    <property type="match status" value="1"/>
</dbReference>
<dbReference type="AlphaFoldDB" id="A0A4Q2SZU8"/>
<dbReference type="Pfam" id="PF13463">
    <property type="entry name" value="HTH_27"/>
    <property type="match status" value="1"/>
</dbReference>
<dbReference type="OrthoDB" id="287932at2"/>
<dbReference type="Proteomes" id="UP000291088">
    <property type="component" value="Unassembled WGS sequence"/>
</dbReference>
<organism evidence="2 3">
    <name type="scientific">Ciceribacter ferrooxidans</name>
    <dbReference type="NCBI Taxonomy" id="2509717"/>
    <lineage>
        <taxon>Bacteria</taxon>
        <taxon>Pseudomonadati</taxon>
        <taxon>Pseudomonadota</taxon>
        <taxon>Alphaproteobacteria</taxon>
        <taxon>Hyphomicrobiales</taxon>
        <taxon>Rhizobiaceae</taxon>
        <taxon>Ciceribacter</taxon>
    </lineage>
</organism>
<reference evidence="2 3" key="1">
    <citation type="submission" date="2019-01" db="EMBL/GenBank/DDBJ databases">
        <authorList>
            <person name="Deng T."/>
        </authorList>
    </citation>
    <scope>NUCLEOTIDE SEQUENCE [LARGE SCALE GENOMIC DNA]</scope>
    <source>
        <strain evidence="2 3">F8825</strain>
    </source>
</reference>
<gene>
    <name evidence="2" type="ORF">EUU22_18995</name>
</gene>
<dbReference type="RefSeq" id="WP_129333547.1">
    <property type="nucleotide sequence ID" value="NZ_SDVB01000253.1"/>
</dbReference>
<keyword evidence="3" id="KW-1185">Reference proteome</keyword>
<evidence type="ECO:0000313" key="2">
    <source>
        <dbReference type="EMBL" id="RYC10154.1"/>
    </source>
</evidence>
<comment type="caution">
    <text evidence="2">The sequence shown here is derived from an EMBL/GenBank/DDBJ whole genome shotgun (WGS) entry which is preliminary data.</text>
</comment>
<dbReference type="InterPro" id="IPR036388">
    <property type="entry name" value="WH-like_DNA-bd_sf"/>
</dbReference>
<sequence length="164" mass="17676">MTMLLFGEVEIGPERFAAMAPHLRSEAVRLLSDAGYGWKRICAALGIDADTFTALYKSRHAFRVGKPDRAFPADEDGERNLVEQDTLQAAILAVIAEEGGRIALSFAALAGRMDAPKERVIYAVHRLAAKGLIQKTGGGGRRAVVWSLTRKGQRLAAETTGDAP</sequence>
<dbReference type="InterPro" id="IPR000835">
    <property type="entry name" value="HTH_MarR-typ"/>
</dbReference>
<name>A0A4Q2SZU8_9HYPH</name>
<dbReference type="GO" id="GO:0003700">
    <property type="term" value="F:DNA-binding transcription factor activity"/>
    <property type="evidence" value="ECO:0007669"/>
    <property type="project" value="InterPro"/>
</dbReference>